<reference evidence="2" key="1">
    <citation type="submission" date="2020-10" db="EMBL/GenBank/DDBJ databases">
        <authorList>
            <person name="Gilroy R."/>
        </authorList>
    </citation>
    <scope>NUCLEOTIDE SEQUENCE</scope>
    <source>
        <strain evidence="2">CHK199-13235</strain>
    </source>
</reference>
<dbReference type="CDD" id="cd24068">
    <property type="entry name" value="ASKHA_NBD_ROK_FnNanK-like"/>
    <property type="match status" value="1"/>
</dbReference>
<dbReference type="Proteomes" id="UP000824002">
    <property type="component" value="Unassembled WGS sequence"/>
</dbReference>
<reference evidence="2" key="2">
    <citation type="journal article" date="2021" name="PeerJ">
        <title>Extensive microbial diversity within the chicken gut microbiome revealed by metagenomics and culture.</title>
        <authorList>
            <person name="Gilroy R."/>
            <person name="Ravi A."/>
            <person name="Getino M."/>
            <person name="Pursley I."/>
            <person name="Horton D.L."/>
            <person name="Alikhan N.F."/>
            <person name="Baker D."/>
            <person name="Gharbi K."/>
            <person name="Hall N."/>
            <person name="Watson M."/>
            <person name="Adriaenssens E.M."/>
            <person name="Foster-Nyarko E."/>
            <person name="Jarju S."/>
            <person name="Secka A."/>
            <person name="Antonio M."/>
            <person name="Oren A."/>
            <person name="Chaudhuri R.R."/>
            <person name="La Ragione R."/>
            <person name="Hildebrand F."/>
            <person name="Pallen M.J."/>
        </authorList>
    </citation>
    <scope>NUCLEOTIDE SEQUENCE</scope>
    <source>
        <strain evidence="2">CHK199-13235</strain>
    </source>
</reference>
<dbReference type="AlphaFoldDB" id="A0A9D1FPH4"/>
<evidence type="ECO:0000256" key="1">
    <source>
        <dbReference type="ARBA" id="ARBA00006479"/>
    </source>
</evidence>
<dbReference type="PANTHER" id="PTHR18964:SF165">
    <property type="entry name" value="BETA-GLUCOSIDE KINASE"/>
    <property type="match status" value="1"/>
</dbReference>
<accession>A0A9D1FPH4</accession>
<protein>
    <submittedName>
        <fullName evidence="2">ROK family protein</fullName>
    </submittedName>
</protein>
<dbReference type="Gene3D" id="3.30.420.40">
    <property type="match status" value="2"/>
</dbReference>
<dbReference type="PANTHER" id="PTHR18964">
    <property type="entry name" value="ROK (REPRESSOR, ORF, KINASE) FAMILY"/>
    <property type="match status" value="1"/>
</dbReference>
<evidence type="ECO:0000313" key="2">
    <source>
        <dbReference type="EMBL" id="HIS77309.1"/>
    </source>
</evidence>
<organism evidence="2 3">
    <name type="scientific">Candidatus Merdivicinus excrementipullorum</name>
    <dbReference type="NCBI Taxonomy" id="2840867"/>
    <lineage>
        <taxon>Bacteria</taxon>
        <taxon>Bacillati</taxon>
        <taxon>Bacillota</taxon>
        <taxon>Clostridia</taxon>
        <taxon>Eubacteriales</taxon>
        <taxon>Oscillospiraceae</taxon>
        <taxon>Oscillospiraceae incertae sedis</taxon>
        <taxon>Candidatus Merdivicinus</taxon>
    </lineage>
</organism>
<dbReference type="InterPro" id="IPR043129">
    <property type="entry name" value="ATPase_NBD"/>
</dbReference>
<proteinExistence type="inferred from homology"/>
<dbReference type="EMBL" id="DVJP01000073">
    <property type="protein sequence ID" value="HIS77309.1"/>
    <property type="molecule type" value="Genomic_DNA"/>
</dbReference>
<comment type="caution">
    <text evidence="2">The sequence shown here is derived from an EMBL/GenBank/DDBJ whole genome shotgun (WGS) entry which is preliminary data.</text>
</comment>
<dbReference type="InterPro" id="IPR000600">
    <property type="entry name" value="ROK"/>
</dbReference>
<comment type="similarity">
    <text evidence="1">Belongs to the ROK (NagC/XylR) family.</text>
</comment>
<dbReference type="Pfam" id="PF00480">
    <property type="entry name" value="ROK"/>
    <property type="match status" value="1"/>
</dbReference>
<dbReference type="SUPFAM" id="SSF53067">
    <property type="entry name" value="Actin-like ATPase domain"/>
    <property type="match status" value="1"/>
</dbReference>
<gene>
    <name evidence="2" type="ORF">IAB51_10980</name>
</gene>
<evidence type="ECO:0000313" key="3">
    <source>
        <dbReference type="Proteomes" id="UP000824002"/>
    </source>
</evidence>
<sequence>MDTYLCFDIGGTFIKYGVISENGTFLTTDKLPTEATQYGGAGILRKVNSIVEEYLRDYHLKGICISTAGMVDSEKGKILYSAPLIPDYTGTPIKEILEKKFCLPCEVENDVNCAALAEYYAGAAKGSSISLCITVGTGIGGAVLINGQIFHGFCGGGCEIGYLHLPGGEFQNLASTSVMVRRASTCKKVPIELMNGVSLFDMAKRGDVDCIHIVDEVADILGMGIANACYIVNPEIVVLGGGIMAEWEYFGTRIQNSLNRYLLPYIANNTKLVCVENGNYAGMLGAFYFFMQKYLG</sequence>
<name>A0A9D1FPH4_9FIRM</name>